<dbReference type="SMART" id="SM00906">
    <property type="entry name" value="Fungal_trans"/>
    <property type="match status" value="1"/>
</dbReference>
<feature type="domain" description="Xylanolytic transcriptional activator regulatory" evidence="9">
    <location>
        <begin position="105"/>
        <end position="180"/>
    </location>
</feature>
<comment type="subcellular location">
    <subcellularLocation>
        <location evidence="1">Nucleus</location>
    </subcellularLocation>
</comment>
<keyword evidence="3" id="KW-0862">Zinc</keyword>
<gene>
    <name evidence="10" type="ORF">E8E12_003053</name>
</gene>
<evidence type="ECO:0000256" key="1">
    <source>
        <dbReference type="ARBA" id="ARBA00004123"/>
    </source>
</evidence>
<comment type="caution">
    <text evidence="10">The sequence shown here is derived from an EMBL/GenBank/DDBJ whole genome shotgun (WGS) entry which is preliminary data.</text>
</comment>
<dbReference type="GO" id="GO:0006351">
    <property type="term" value="P:DNA-templated transcription"/>
    <property type="evidence" value="ECO:0007669"/>
    <property type="project" value="InterPro"/>
</dbReference>
<evidence type="ECO:0000256" key="2">
    <source>
        <dbReference type="ARBA" id="ARBA00022723"/>
    </source>
</evidence>
<name>A0A9P4WTX4_9PLEO</name>
<dbReference type="InterPro" id="IPR052202">
    <property type="entry name" value="Yeast_MetPath_Reg"/>
</dbReference>
<evidence type="ECO:0000259" key="9">
    <source>
        <dbReference type="SMART" id="SM00906"/>
    </source>
</evidence>
<keyword evidence="6" id="KW-0804">Transcription</keyword>
<dbReference type="GO" id="GO:0005634">
    <property type="term" value="C:nucleus"/>
    <property type="evidence" value="ECO:0007669"/>
    <property type="project" value="UniProtKB-SubCell"/>
</dbReference>
<protein>
    <recommendedName>
        <fullName evidence="9">Xylanolytic transcriptional activator regulatory domain-containing protein</fullName>
    </recommendedName>
</protein>
<evidence type="ECO:0000256" key="3">
    <source>
        <dbReference type="ARBA" id="ARBA00022833"/>
    </source>
</evidence>
<dbReference type="Proteomes" id="UP000758155">
    <property type="component" value="Unassembled WGS sequence"/>
</dbReference>
<dbReference type="GO" id="GO:0000981">
    <property type="term" value="F:DNA-binding transcription factor activity, RNA polymerase II-specific"/>
    <property type="evidence" value="ECO:0007669"/>
    <property type="project" value="TreeGrafter"/>
</dbReference>
<keyword evidence="4" id="KW-0805">Transcription regulation</keyword>
<dbReference type="AlphaFoldDB" id="A0A9P4WTX4"/>
<evidence type="ECO:0000256" key="7">
    <source>
        <dbReference type="ARBA" id="ARBA00023242"/>
    </source>
</evidence>
<evidence type="ECO:0000313" key="11">
    <source>
        <dbReference type="Proteomes" id="UP000758155"/>
    </source>
</evidence>
<dbReference type="GO" id="GO:0045944">
    <property type="term" value="P:positive regulation of transcription by RNA polymerase II"/>
    <property type="evidence" value="ECO:0007669"/>
    <property type="project" value="TreeGrafter"/>
</dbReference>
<proteinExistence type="predicted"/>
<dbReference type="InterPro" id="IPR007219">
    <property type="entry name" value="XnlR_reg_dom"/>
</dbReference>
<sequence>MLQLENEGPQSLTQAHETSAGANAVTPAVTTAAPNAPELYHQRTASRKSRITLACKRCKRRKQRTQLTAATEPMEHILKQHDLATVQYLILLGVHGQRSPYGAGAWAQIRYATCVCIEMGLHRRRSQSGSPAQRRDAEIRRRAFWACYCLDRVTSIVLGRAFAIADRDINVELPNASPDFWTLTHRNEYDPHKGQWSNVEPFIHIIKLDQIQSRIHKTVFRVDKDVVRCLPAERAKLDQKMTKIRDDLDDWIKTFPQTPKNDSKSTWMYDPESAYLDARDFYGV</sequence>
<reference evidence="10" key="1">
    <citation type="submission" date="2019-04" db="EMBL/GenBank/DDBJ databases">
        <title>Sequencing of skin fungus with MAO and IRED activity.</title>
        <authorList>
            <person name="Marsaioli A.J."/>
            <person name="Bonatto J.M.C."/>
            <person name="Reis Junior O."/>
        </authorList>
    </citation>
    <scope>NUCLEOTIDE SEQUENCE</scope>
    <source>
        <strain evidence="10">28M1</strain>
    </source>
</reference>
<evidence type="ECO:0000256" key="5">
    <source>
        <dbReference type="ARBA" id="ARBA00023125"/>
    </source>
</evidence>
<feature type="region of interest" description="Disordered" evidence="8">
    <location>
        <begin position="1"/>
        <end position="22"/>
    </location>
</feature>
<evidence type="ECO:0000313" key="10">
    <source>
        <dbReference type="EMBL" id="KAF3041287.1"/>
    </source>
</evidence>
<keyword evidence="11" id="KW-1185">Reference proteome</keyword>
<dbReference type="OrthoDB" id="9970124at2759"/>
<evidence type="ECO:0000256" key="4">
    <source>
        <dbReference type="ARBA" id="ARBA00023015"/>
    </source>
</evidence>
<evidence type="ECO:0000256" key="6">
    <source>
        <dbReference type="ARBA" id="ARBA00023163"/>
    </source>
</evidence>
<dbReference type="GO" id="GO:0008270">
    <property type="term" value="F:zinc ion binding"/>
    <property type="evidence" value="ECO:0007669"/>
    <property type="project" value="InterPro"/>
</dbReference>
<dbReference type="EMBL" id="SWKV01000021">
    <property type="protein sequence ID" value="KAF3041287.1"/>
    <property type="molecule type" value="Genomic_DNA"/>
</dbReference>
<dbReference type="PANTHER" id="PTHR47782:SF12">
    <property type="entry name" value="ZN(II)2CYS6 TRANSCRIPTION FACTOR (EUROFUNG)"/>
    <property type="match status" value="1"/>
</dbReference>
<keyword evidence="7" id="KW-0539">Nucleus</keyword>
<evidence type="ECO:0000256" key="8">
    <source>
        <dbReference type="SAM" id="MobiDB-lite"/>
    </source>
</evidence>
<dbReference type="Pfam" id="PF04082">
    <property type="entry name" value="Fungal_trans"/>
    <property type="match status" value="1"/>
</dbReference>
<dbReference type="PANTHER" id="PTHR47782">
    <property type="entry name" value="ZN(II)2CYS6 TRANSCRIPTION FACTOR (EUROFUNG)-RELATED"/>
    <property type="match status" value="1"/>
</dbReference>
<organism evidence="10 11">
    <name type="scientific">Didymella heteroderae</name>
    <dbReference type="NCBI Taxonomy" id="1769908"/>
    <lineage>
        <taxon>Eukaryota</taxon>
        <taxon>Fungi</taxon>
        <taxon>Dikarya</taxon>
        <taxon>Ascomycota</taxon>
        <taxon>Pezizomycotina</taxon>
        <taxon>Dothideomycetes</taxon>
        <taxon>Pleosporomycetidae</taxon>
        <taxon>Pleosporales</taxon>
        <taxon>Pleosporineae</taxon>
        <taxon>Didymellaceae</taxon>
        <taxon>Didymella</taxon>
    </lineage>
</organism>
<dbReference type="GO" id="GO:0043565">
    <property type="term" value="F:sequence-specific DNA binding"/>
    <property type="evidence" value="ECO:0007669"/>
    <property type="project" value="TreeGrafter"/>
</dbReference>
<keyword evidence="2" id="KW-0479">Metal-binding</keyword>
<keyword evidence="5" id="KW-0238">DNA-binding</keyword>
<feature type="compositionally biased region" description="Polar residues" evidence="8">
    <location>
        <begin position="8"/>
        <end position="21"/>
    </location>
</feature>
<dbReference type="CDD" id="cd12148">
    <property type="entry name" value="fungal_TF_MHR"/>
    <property type="match status" value="1"/>
</dbReference>
<accession>A0A9P4WTX4</accession>